<keyword evidence="3" id="KW-0694">RNA-binding</keyword>
<dbReference type="NCBIfam" id="TIGR01951">
    <property type="entry name" value="nusB"/>
    <property type="match status" value="1"/>
</dbReference>
<dbReference type="Pfam" id="PF01029">
    <property type="entry name" value="NusB"/>
    <property type="match status" value="1"/>
</dbReference>
<dbReference type="Proteomes" id="UP000186026">
    <property type="component" value="Unassembled WGS sequence"/>
</dbReference>
<protein>
    <submittedName>
        <fullName evidence="7">NusB antitermination factor</fullName>
    </submittedName>
</protein>
<dbReference type="SUPFAM" id="SSF48013">
    <property type="entry name" value="NusB-like"/>
    <property type="match status" value="1"/>
</dbReference>
<dbReference type="PANTHER" id="PTHR11078:SF3">
    <property type="entry name" value="ANTITERMINATION NUSB DOMAIN-CONTAINING PROTEIN"/>
    <property type="match status" value="1"/>
</dbReference>
<proteinExistence type="inferred from homology"/>
<reference evidence="8" key="1">
    <citation type="submission" date="2017-01" db="EMBL/GenBank/DDBJ databases">
        <authorList>
            <person name="Varghese N."/>
            <person name="Submissions S."/>
        </authorList>
    </citation>
    <scope>NUCLEOTIDE SEQUENCE [LARGE SCALE GENOMIC DNA]</scope>
    <source>
        <strain evidence="8">DSM 46698</strain>
    </source>
</reference>
<dbReference type="STRING" id="529505.SAMN05421761_108135"/>
<evidence type="ECO:0000313" key="7">
    <source>
        <dbReference type="EMBL" id="SIS93004.1"/>
    </source>
</evidence>
<dbReference type="AlphaFoldDB" id="A0A1N7N3T0"/>
<keyword evidence="5" id="KW-0804">Transcription</keyword>
<dbReference type="GO" id="GO:0005829">
    <property type="term" value="C:cytosol"/>
    <property type="evidence" value="ECO:0007669"/>
    <property type="project" value="TreeGrafter"/>
</dbReference>
<dbReference type="GO" id="GO:0006353">
    <property type="term" value="P:DNA-templated transcription termination"/>
    <property type="evidence" value="ECO:0007669"/>
    <property type="project" value="InterPro"/>
</dbReference>
<evidence type="ECO:0000256" key="3">
    <source>
        <dbReference type="ARBA" id="ARBA00022884"/>
    </source>
</evidence>
<dbReference type="EMBL" id="FTOP01000008">
    <property type="protein sequence ID" value="SIS93004.1"/>
    <property type="molecule type" value="Genomic_DNA"/>
</dbReference>
<accession>A0A1N7N3T0</accession>
<dbReference type="InterPro" id="IPR006027">
    <property type="entry name" value="NusB_RsmB_TIM44"/>
</dbReference>
<gene>
    <name evidence="7" type="ORF">SAMN05421761_108135</name>
</gene>
<name>A0A1N7N3T0_9BACT</name>
<keyword evidence="8" id="KW-1185">Reference proteome</keyword>
<dbReference type="PANTHER" id="PTHR11078">
    <property type="entry name" value="N UTILIZATION SUBSTANCE PROTEIN B-RELATED"/>
    <property type="match status" value="1"/>
</dbReference>
<dbReference type="Gene3D" id="1.10.940.10">
    <property type="entry name" value="NusB-like"/>
    <property type="match status" value="1"/>
</dbReference>
<dbReference type="GO" id="GO:0003723">
    <property type="term" value="F:RNA binding"/>
    <property type="evidence" value="ECO:0007669"/>
    <property type="project" value="UniProtKB-KW"/>
</dbReference>
<evidence type="ECO:0000256" key="1">
    <source>
        <dbReference type="ARBA" id="ARBA00005952"/>
    </source>
</evidence>
<comment type="similarity">
    <text evidence="1">Belongs to the NusB family.</text>
</comment>
<evidence type="ECO:0000259" key="6">
    <source>
        <dbReference type="Pfam" id="PF01029"/>
    </source>
</evidence>
<evidence type="ECO:0000256" key="4">
    <source>
        <dbReference type="ARBA" id="ARBA00023015"/>
    </source>
</evidence>
<evidence type="ECO:0000313" key="8">
    <source>
        <dbReference type="Proteomes" id="UP000186026"/>
    </source>
</evidence>
<sequence length="429" mass="49798">MLQFQVVFNMLKVRLDELSSITTSKILYLRSLNSGMLNRRILRVKAFQSLYAYEQCKASNFNLAKDQIREAFLPDLNSMEVQDKAQLKKDAETTIKLFENNLNNKSLISAQEVSAKIKSEAIKAINTFHKANEKDYDFLLKNMITAAERIPQLYLNAVQLLLEFGNHVKRESEKKRKIATDRITDNAGELNLSKNVILQQLSTNSDFETAVIRHDATLEDLELEIKEWFRDYIKPSEAYQAYIKISQPSREEDYNILESILKKIIFKNEAMLNFFLEKDMSWIENKSVVRSLATKLIKNVYEQEESSSDLLPEIAMNWEDDKEFFQNIFNLTIENEEVNRELIAKKTQNWDIERIAFTDKIIISMALTEMKFFPSIPVKVTINEYIDVSKTYSTPKSKQFVNGLLDVLSKEMLESGEIKKSGRGLLDNK</sequence>
<dbReference type="InterPro" id="IPR035926">
    <property type="entry name" value="NusB-like_sf"/>
</dbReference>
<evidence type="ECO:0000256" key="5">
    <source>
        <dbReference type="ARBA" id="ARBA00023163"/>
    </source>
</evidence>
<feature type="domain" description="NusB/RsmB/TIM44" evidence="6">
    <location>
        <begin position="289"/>
        <end position="408"/>
    </location>
</feature>
<dbReference type="InterPro" id="IPR011605">
    <property type="entry name" value="NusB_fam"/>
</dbReference>
<keyword evidence="4" id="KW-0805">Transcription regulation</keyword>
<organism evidence="7 8">
    <name type="scientific">Belliella pelovolcani</name>
    <dbReference type="NCBI Taxonomy" id="529505"/>
    <lineage>
        <taxon>Bacteria</taxon>
        <taxon>Pseudomonadati</taxon>
        <taxon>Bacteroidota</taxon>
        <taxon>Cytophagia</taxon>
        <taxon>Cytophagales</taxon>
        <taxon>Cyclobacteriaceae</taxon>
        <taxon>Belliella</taxon>
    </lineage>
</organism>
<keyword evidence="2" id="KW-0889">Transcription antitermination</keyword>
<evidence type="ECO:0000256" key="2">
    <source>
        <dbReference type="ARBA" id="ARBA00022814"/>
    </source>
</evidence>
<dbReference type="GO" id="GO:0031564">
    <property type="term" value="P:transcription antitermination"/>
    <property type="evidence" value="ECO:0007669"/>
    <property type="project" value="UniProtKB-KW"/>
</dbReference>